<dbReference type="InterPro" id="IPR005061">
    <property type="entry name" value="Ist1"/>
</dbReference>
<proteinExistence type="inferred from homology"/>
<keyword evidence="3" id="KW-1185">Reference proteome</keyword>
<reference evidence="2 3" key="1">
    <citation type="journal article" date="2023" name="Plants (Basel)">
        <title>Bridging the Gap: Combining Genomics and Transcriptomics Approaches to Understand Stylosanthes scabra, an Orphan Legume from the Brazilian Caatinga.</title>
        <authorList>
            <person name="Ferreira-Neto J.R.C."/>
            <person name="da Silva M.D."/>
            <person name="Binneck E."/>
            <person name="de Melo N.F."/>
            <person name="da Silva R.H."/>
            <person name="de Melo A.L.T.M."/>
            <person name="Pandolfi V."/>
            <person name="Bustamante F.O."/>
            <person name="Brasileiro-Vidal A.C."/>
            <person name="Benko-Iseppon A.M."/>
        </authorList>
    </citation>
    <scope>NUCLEOTIDE SEQUENCE [LARGE SCALE GENOMIC DNA]</scope>
    <source>
        <tissue evidence="2">Leaves</tissue>
    </source>
</reference>
<dbReference type="EMBL" id="JASCZI010151390">
    <property type="protein sequence ID" value="MED6172530.1"/>
    <property type="molecule type" value="Genomic_DNA"/>
</dbReference>
<comment type="caution">
    <text evidence="2">The sequence shown here is derived from an EMBL/GenBank/DDBJ whole genome shotgun (WGS) entry which is preliminary data.</text>
</comment>
<dbReference type="PANTHER" id="PTHR12161:SF44">
    <property type="entry name" value="REGULATOR OF VPS4 ACTIVITY IN THE MVB PATHWAY PROTEIN"/>
    <property type="match status" value="1"/>
</dbReference>
<name>A0ABU6VFV0_9FABA</name>
<evidence type="ECO:0008006" key="4">
    <source>
        <dbReference type="Google" id="ProtNLM"/>
    </source>
</evidence>
<organism evidence="2 3">
    <name type="scientific">Stylosanthes scabra</name>
    <dbReference type="NCBI Taxonomy" id="79078"/>
    <lineage>
        <taxon>Eukaryota</taxon>
        <taxon>Viridiplantae</taxon>
        <taxon>Streptophyta</taxon>
        <taxon>Embryophyta</taxon>
        <taxon>Tracheophyta</taxon>
        <taxon>Spermatophyta</taxon>
        <taxon>Magnoliopsida</taxon>
        <taxon>eudicotyledons</taxon>
        <taxon>Gunneridae</taxon>
        <taxon>Pentapetalae</taxon>
        <taxon>rosids</taxon>
        <taxon>fabids</taxon>
        <taxon>Fabales</taxon>
        <taxon>Fabaceae</taxon>
        <taxon>Papilionoideae</taxon>
        <taxon>50 kb inversion clade</taxon>
        <taxon>dalbergioids sensu lato</taxon>
        <taxon>Dalbergieae</taxon>
        <taxon>Pterocarpus clade</taxon>
        <taxon>Stylosanthes</taxon>
    </lineage>
</organism>
<dbReference type="Pfam" id="PF03398">
    <property type="entry name" value="Ist1"/>
    <property type="match status" value="1"/>
</dbReference>
<feature type="non-terminal residue" evidence="2">
    <location>
        <position position="328"/>
    </location>
</feature>
<evidence type="ECO:0000313" key="3">
    <source>
        <dbReference type="Proteomes" id="UP001341840"/>
    </source>
</evidence>
<gene>
    <name evidence="2" type="ORF">PIB30_050947</name>
</gene>
<comment type="similarity">
    <text evidence="1">Belongs to the IST1 family.</text>
</comment>
<dbReference type="Gene3D" id="1.20.1260.60">
    <property type="entry name" value="Vacuolar protein sorting-associated protein Ist1"/>
    <property type="match status" value="1"/>
</dbReference>
<protein>
    <recommendedName>
        <fullName evidence="4">IST1-like protein</fullName>
    </recommendedName>
</protein>
<dbReference type="Proteomes" id="UP001341840">
    <property type="component" value="Unassembled WGS sequence"/>
</dbReference>
<dbReference type="PANTHER" id="PTHR12161">
    <property type="entry name" value="IST1 FAMILY MEMBER"/>
    <property type="match status" value="1"/>
</dbReference>
<dbReference type="InterPro" id="IPR042277">
    <property type="entry name" value="IST1-like"/>
</dbReference>
<evidence type="ECO:0000313" key="2">
    <source>
        <dbReference type="EMBL" id="MED6172530.1"/>
    </source>
</evidence>
<evidence type="ECO:0000256" key="1">
    <source>
        <dbReference type="ARBA" id="ARBA00005536"/>
    </source>
</evidence>
<accession>A0ABU6VFV0</accession>
<sequence length="328" mass="37690">MFPSPLSPNIITNNKHQQLRGSTLFLDMFDHIFGWPKASECKKIIESARSRIRELKIKRLVMIKQLNQDMIELLHNIIEDNNALNKAEQLIQDNSVISAYDILDYYCDLILKKLPFIRRHKEWPHDVNEAVSSLIFASARCGNIPELKVLRKLFRQRYGDQFVTAALELFPGNLVNQQLKEILMVDEKARDNCQQQQPEILSNKYLPQWKQQSQVGEECKEYQIVPCDTYTVPESTSLIDASSALVVSSFQQEEEEKVEDFTTEKIYFADSGDSENKENMVALVSSTEISNLPLCNETMVDDPLDDIAAETYQISFSVEYDCGDDESD</sequence>